<dbReference type="PANTHER" id="PTHR46224:SF64">
    <property type="entry name" value="IQ MOTIF AND ANKYRIN REPEAT DOMAIN-CONTAINING PROTEIN 1"/>
    <property type="match status" value="1"/>
</dbReference>
<dbReference type="InterPro" id="IPR051616">
    <property type="entry name" value="Cul2-RING_E3_ligase_SR"/>
</dbReference>
<dbReference type="EMBL" id="MU006216">
    <property type="protein sequence ID" value="KAF2833844.1"/>
    <property type="molecule type" value="Genomic_DNA"/>
</dbReference>
<sequence length="437" mass="49636">MLAAHHEIPAELVRIIAHYLVCAGLTDAWRLRGICRTFRDAIRDDIILHQPREHLRSRSSIMENLMPHYLFHQVQKRVYGSDELLDRITKMNAYMCQELQTINVAHQVESLRALCSGLALASDRHFVSYFFHNTSSVYAMESNSEDLALNEKVLAAMCMRSHKLVRALLSQLTTYRCRNDYLSPLCVAINLGDDEILRLALDHIAVMKAHTKKLTVQDIFGDCAIHCAFVQKFVAKLNLLFEAYRVSNLGGFKVLYHGSLETAIKWKKYLNYEVIRCILGYCPSEPKVHPNVSWNACQGKHAQLVRLLLGYIPNLDTGTVHMLPLIQAVKFGDQAVIKAVLDAGADINNTHYNRSDKAKPKRLTKSPLEVAATQKYEAVQVLLERGVVVPPVKSWQNSRKKIYDALREARMVQTGEDVPTFEDMQTRNHAVLMARTA</sequence>
<keyword evidence="2" id="KW-1185">Reference proteome</keyword>
<evidence type="ECO:0000313" key="1">
    <source>
        <dbReference type="EMBL" id="KAF2833844.1"/>
    </source>
</evidence>
<dbReference type="OrthoDB" id="3671334at2759"/>
<proteinExistence type="predicted"/>
<dbReference type="InterPro" id="IPR002110">
    <property type="entry name" value="Ankyrin_rpt"/>
</dbReference>
<dbReference type="Gene3D" id="1.25.40.20">
    <property type="entry name" value="Ankyrin repeat-containing domain"/>
    <property type="match status" value="1"/>
</dbReference>
<gene>
    <name evidence="1" type="ORF">CC86DRAFT_277816</name>
</gene>
<dbReference type="AlphaFoldDB" id="A0A6A7ALI8"/>
<protein>
    <submittedName>
        <fullName evidence="1">Uncharacterized protein</fullName>
    </submittedName>
</protein>
<name>A0A6A7ALI8_9PLEO</name>
<dbReference type="SUPFAM" id="SSF48403">
    <property type="entry name" value="Ankyrin repeat"/>
    <property type="match status" value="1"/>
</dbReference>
<dbReference type="SMART" id="SM00248">
    <property type="entry name" value="ANK"/>
    <property type="match status" value="2"/>
</dbReference>
<evidence type="ECO:0000313" key="2">
    <source>
        <dbReference type="Proteomes" id="UP000799424"/>
    </source>
</evidence>
<dbReference type="PANTHER" id="PTHR46224">
    <property type="entry name" value="ANKYRIN REPEAT FAMILY PROTEIN"/>
    <property type="match status" value="1"/>
</dbReference>
<dbReference type="InterPro" id="IPR036770">
    <property type="entry name" value="Ankyrin_rpt-contain_sf"/>
</dbReference>
<reference evidence="1" key="1">
    <citation type="journal article" date="2020" name="Stud. Mycol.">
        <title>101 Dothideomycetes genomes: a test case for predicting lifestyles and emergence of pathogens.</title>
        <authorList>
            <person name="Haridas S."/>
            <person name="Albert R."/>
            <person name="Binder M."/>
            <person name="Bloem J."/>
            <person name="Labutti K."/>
            <person name="Salamov A."/>
            <person name="Andreopoulos B."/>
            <person name="Baker S."/>
            <person name="Barry K."/>
            <person name="Bills G."/>
            <person name="Bluhm B."/>
            <person name="Cannon C."/>
            <person name="Castanera R."/>
            <person name="Culley D."/>
            <person name="Daum C."/>
            <person name="Ezra D."/>
            <person name="Gonzalez J."/>
            <person name="Henrissat B."/>
            <person name="Kuo A."/>
            <person name="Liang C."/>
            <person name="Lipzen A."/>
            <person name="Lutzoni F."/>
            <person name="Magnuson J."/>
            <person name="Mondo S."/>
            <person name="Nolan M."/>
            <person name="Ohm R."/>
            <person name="Pangilinan J."/>
            <person name="Park H.-J."/>
            <person name="Ramirez L."/>
            <person name="Alfaro M."/>
            <person name="Sun H."/>
            <person name="Tritt A."/>
            <person name="Yoshinaga Y."/>
            <person name="Zwiers L.-H."/>
            <person name="Turgeon B."/>
            <person name="Goodwin S."/>
            <person name="Spatafora J."/>
            <person name="Crous P."/>
            <person name="Grigoriev I."/>
        </authorList>
    </citation>
    <scope>NUCLEOTIDE SEQUENCE</scope>
    <source>
        <strain evidence="1">CBS 113818</strain>
    </source>
</reference>
<dbReference type="Proteomes" id="UP000799424">
    <property type="component" value="Unassembled WGS sequence"/>
</dbReference>
<accession>A0A6A7ALI8</accession>
<organism evidence="1 2">
    <name type="scientific">Ophiobolus disseminans</name>
    <dbReference type="NCBI Taxonomy" id="1469910"/>
    <lineage>
        <taxon>Eukaryota</taxon>
        <taxon>Fungi</taxon>
        <taxon>Dikarya</taxon>
        <taxon>Ascomycota</taxon>
        <taxon>Pezizomycotina</taxon>
        <taxon>Dothideomycetes</taxon>
        <taxon>Pleosporomycetidae</taxon>
        <taxon>Pleosporales</taxon>
        <taxon>Pleosporineae</taxon>
        <taxon>Phaeosphaeriaceae</taxon>
        <taxon>Ophiobolus</taxon>
    </lineage>
</organism>